<dbReference type="GO" id="GO:0003723">
    <property type="term" value="F:RNA binding"/>
    <property type="evidence" value="ECO:0007669"/>
    <property type="project" value="InterPro"/>
</dbReference>
<dbReference type="InterPro" id="IPR008723">
    <property type="entry name" value="RNA_pol_orbivir"/>
</dbReference>
<dbReference type="EMBL" id="HQ397639">
    <property type="protein sequence ID" value="ADP88657.1"/>
    <property type="molecule type" value="Genomic_RNA"/>
</dbReference>
<reference evidence="1" key="1">
    <citation type="journal article" date="2011" name="J. Clin. Microbiol.">
        <title>Rapid molecular strategy for orbivirus detection and characterization.</title>
        <authorList>
            <person name="Palacios G."/>
            <person name="Cowled C."/>
            <person name="Bussetti A.V."/>
            <person name="Savji N."/>
            <person name="Weir R."/>
            <person name="Wick I."/>
            <person name="Travassos da Rosa A."/>
            <person name="Calisher C.H."/>
            <person name="Tesh R.B."/>
            <person name="Boyle D."/>
            <person name="Lipkin W.I."/>
        </authorList>
    </citation>
    <scope>NUCLEOTIDE SEQUENCE</scope>
    <source>
        <strain evidence="1">BeAr312086</strain>
    </source>
</reference>
<sequence length="44" mass="5132">LFYLLLRLLKGKELDDMLTLIMRTIEKAGHEVSESKTIFYPFSA</sequence>
<feature type="non-terminal residue" evidence="1">
    <location>
        <position position="44"/>
    </location>
</feature>
<feature type="non-terminal residue" evidence="1">
    <location>
        <position position="1"/>
    </location>
</feature>
<protein>
    <submittedName>
        <fullName evidence="1">VP1 protein</fullName>
    </submittedName>
</protein>
<organism evidence="1">
    <name type="scientific">Itupiranga virus</name>
    <dbReference type="NCBI Taxonomy" id="908872"/>
    <lineage>
        <taxon>Viruses</taxon>
        <taxon>Riboviria</taxon>
        <taxon>Orthornavirae</taxon>
        <taxon>Duplornaviricota</taxon>
        <taxon>Resentoviricetes</taxon>
        <taxon>Reovirales</taxon>
        <taxon>Sedoreoviridae</taxon>
        <taxon>Orbivirus</taxon>
    </lineage>
</organism>
<name>F8S0L1_9REOV</name>
<dbReference type="Pfam" id="PF05788">
    <property type="entry name" value="Orbi_VP1"/>
    <property type="match status" value="1"/>
</dbReference>
<evidence type="ECO:0000313" key="1">
    <source>
        <dbReference type="EMBL" id="ADP88657.1"/>
    </source>
</evidence>
<proteinExistence type="predicted"/>
<dbReference type="GO" id="GO:0006351">
    <property type="term" value="P:DNA-templated transcription"/>
    <property type="evidence" value="ECO:0007669"/>
    <property type="project" value="InterPro"/>
</dbReference>
<dbReference type="GO" id="GO:0003968">
    <property type="term" value="F:RNA-directed RNA polymerase activity"/>
    <property type="evidence" value="ECO:0007669"/>
    <property type="project" value="InterPro"/>
</dbReference>
<accession>F8S0L1</accession>